<dbReference type="InterPro" id="IPR003615">
    <property type="entry name" value="HNH_nuc"/>
</dbReference>
<dbReference type="CDD" id="cd00085">
    <property type="entry name" value="HNHc"/>
    <property type="match status" value="1"/>
</dbReference>
<evidence type="ECO:0000256" key="3">
    <source>
        <dbReference type="ARBA" id="ARBA00038412"/>
    </source>
</evidence>
<proteinExistence type="inferred from homology"/>
<comment type="similarity">
    <text evidence="3">Belongs to the HNH nuclease family.</text>
</comment>
<dbReference type="Proteomes" id="UP000469424">
    <property type="component" value="Unassembled WGS sequence"/>
</dbReference>
<sequence>MPYRSNVPCKHPGCAKLIPHGQMYCEEHQSLHRNDRASACERGYGARWQRERKKFLDTHPFCVKCYEEGKLTKASVVDHIIPHRGDQKLFWDRGNWQPLCEHCHNVKTMTEDRYKEYKF</sequence>
<evidence type="ECO:0000256" key="1">
    <source>
        <dbReference type="ARBA" id="ARBA00022722"/>
    </source>
</evidence>
<dbReference type="Pfam" id="PF01844">
    <property type="entry name" value="HNH"/>
    <property type="match status" value="1"/>
</dbReference>
<evidence type="ECO:0000256" key="2">
    <source>
        <dbReference type="ARBA" id="ARBA00022801"/>
    </source>
</evidence>
<name>A0A6N7XEV3_9FIRM</name>
<dbReference type="GO" id="GO:0003676">
    <property type="term" value="F:nucleic acid binding"/>
    <property type="evidence" value="ECO:0007669"/>
    <property type="project" value="InterPro"/>
</dbReference>
<accession>A0A6N7XEV3</accession>
<dbReference type="RefSeq" id="WP_154553331.1">
    <property type="nucleotide sequence ID" value="NZ_VUNA01000001.1"/>
</dbReference>
<dbReference type="GO" id="GO:0008270">
    <property type="term" value="F:zinc ion binding"/>
    <property type="evidence" value="ECO:0007669"/>
    <property type="project" value="InterPro"/>
</dbReference>
<organism evidence="6 7">
    <name type="scientific">Mogibacterium kristiansenii</name>
    <dbReference type="NCBI Taxonomy" id="2606708"/>
    <lineage>
        <taxon>Bacteria</taxon>
        <taxon>Bacillati</taxon>
        <taxon>Bacillota</taxon>
        <taxon>Clostridia</taxon>
        <taxon>Peptostreptococcales</taxon>
        <taxon>Anaerovoracaceae</taxon>
        <taxon>Mogibacterium</taxon>
    </lineage>
</organism>
<dbReference type="Gene3D" id="1.10.30.50">
    <property type="match status" value="1"/>
</dbReference>
<evidence type="ECO:0000313" key="6">
    <source>
        <dbReference type="EMBL" id="MST69768.1"/>
    </source>
</evidence>
<dbReference type="SMART" id="SM00507">
    <property type="entry name" value="HNHc"/>
    <property type="match status" value="1"/>
</dbReference>
<keyword evidence="7" id="KW-1185">Reference proteome</keyword>
<dbReference type="EMBL" id="VUNA01000001">
    <property type="protein sequence ID" value="MST69768.1"/>
    <property type="molecule type" value="Genomic_DNA"/>
</dbReference>
<gene>
    <name evidence="6" type="ORF">FYJ65_00170</name>
</gene>
<dbReference type="GO" id="GO:0004519">
    <property type="term" value="F:endonuclease activity"/>
    <property type="evidence" value="ECO:0007669"/>
    <property type="project" value="UniProtKB-KW"/>
</dbReference>
<dbReference type="InterPro" id="IPR002711">
    <property type="entry name" value="HNH"/>
</dbReference>
<dbReference type="GO" id="GO:0016787">
    <property type="term" value="F:hydrolase activity"/>
    <property type="evidence" value="ECO:0007669"/>
    <property type="project" value="UniProtKB-KW"/>
</dbReference>
<feature type="domain" description="HNH nuclease" evidence="5">
    <location>
        <begin position="50"/>
        <end position="105"/>
    </location>
</feature>
<evidence type="ECO:0000256" key="4">
    <source>
        <dbReference type="ARBA" id="ARBA00040194"/>
    </source>
</evidence>
<dbReference type="AlphaFoldDB" id="A0A6N7XEV3"/>
<evidence type="ECO:0000259" key="5">
    <source>
        <dbReference type="SMART" id="SM00507"/>
    </source>
</evidence>
<evidence type="ECO:0000313" key="7">
    <source>
        <dbReference type="Proteomes" id="UP000469424"/>
    </source>
</evidence>
<reference evidence="6 7" key="1">
    <citation type="submission" date="2019-08" db="EMBL/GenBank/DDBJ databases">
        <title>In-depth cultivation of the pig gut microbiome towards novel bacterial diversity and tailored functional studies.</title>
        <authorList>
            <person name="Wylensek D."/>
            <person name="Hitch T.C.A."/>
            <person name="Clavel T."/>
        </authorList>
    </citation>
    <scope>NUCLEOTIDE SEQUENCE [LARGE SCALE GENOMIC DNA]</scope>
    <source>
        <strain evidence="6 7">WCA-MUC-591-APC-4B</strain>
    </source>
</reference>
<dbReference type="PANTHER" id="PTHR41286:SF1">
    <property type="entry name" value="HNH NUCLEASE YAJD-RELATED"/>
    <property type="match status" value="1"/>
</dbReference>
<keyword evidence="1" id="KW-0540">Nuclease</keyword>
<keyword evidence="6" id="KW-0255">Endonuclease</keyword>
<protein>
    <recommendedName>
        <fullName evidence="4">Putative HNH nuclease YajD</fullName>
    </recommendedName>
</protein>
<dbReference type="PANTHER" id="PTHR41286">
    <property type="entry name" value="HNH NUCLEASE YAJD-RELATED"/>
    <property type="match status" value="1"/>
</dbReference>
<keyword evidence="2" id="KW-0378">Hydrolase</keyword>
<dbReference type="GO" id="GO:0005829">
    <property type="term" value="C:cytosol"/>
    <property type="evidence" value="ECO:0007669"/>
    <property type="project" value="TreeGrafter"/>
</dbReference>
<comment type="caution">
    <text evidence="6">The sequence shown here is derived from an EMBL/GenBank/DDBJ whole genome shotgun (WGS) entry which is preliminary data.</text>
</comment>